<comment type="subunit">
    <text evidence="10">Interacts with FBL, SNU13, NOP58, NUFIP1, RUVBL1, RUVBL2 and TAF9. Interacts (via HIT-type zinc finger) with the RUVBL1/RUVBL2 complex in the presence of ADP.</text>
</comment>
<proteinExistence type="inferred from homology"/>
<dbReference type="Proteomes" id="UP000092461">
    <property type="component" value="Unassembled WGS sequence"/>
</dbReference>
<name>A0A1B0CTM3_LUTLO</name>
<dbReference type="InterPro" id="IPR057721">
    <property type="entry name" value="BCD1_alpha/beta"/>
</dbReference>
<evidence type="ECO:0000256" key="12">
    <source>
        <dbReference type="ARBA" id="ARBA00077531"/>
    </source>
</evidence>
<dbReference type="InterPro" id="IPR007529">
    <property type="entry name" value="Znf_HIT"/>
</dbReference>
<evidence type="ECO:0000256" key="3">
    <source>
        <dbReference type="ARBA" id="ARBA00022553"/>
    </source>
</evidence>
<dbReference type="Gene3D" id="3.30.60.190">
    <property type="match status" value="1"/>
</dbReference>
<reference evidence="16" key="1">
    <citation type="submission" date="2020-05" db="UniProtKB">
        <authorList>
            <consortium name="EnsemblMetazoa"/>
        </authorList>
    </citation>
    <scope>IDENTIFICATION</scope>
    <source>
        <strain evidence="16">Jacobina</strain>
    </source>
</reference>
<dbReference type="Pfam" id="PF04438">
    <property type="entry name" value="zf-HIT"/>
    <property type="match status" value="1"/>
</dbReference>
<dbReference type="GO" id="GO:0070761">
    <property type="term" value="C:pre-snoRNP complex"/>
    <property type="evidence" value="ECO:0007669"/>
    <property type="project" value="TreeGrafter"/>
</dbReference>
<sequence length="322" mass="37769">MDSSEDQSGNQSKTDTCRLGLCEVCQVTDAKYTCPRCEVKTCSLPCLNIHKKELECSGLRDKTRYIPIKKMTTMDYMSDYNFLEECTRFVHKRKRSNGKHLHGDLPQHLHRLRMIARQKKIQLQFLGRNFTKRKMNGTYYDGRARRIFWTVEWMFLHVEKSIVEKKCRENETLGKLLGKYVDVQHSGAQHEELEHYRSRGFGGLKVLLKSERIKNCGKRFYEMDLRKSLEENLCGKNIVEFPTFLVIFKELQGEFDMIDSDEEDSRELERCSNKSLENEKTSEESPQKDADHVGRTNFLFTDESIWENLSSDEEATNAEKVT</sequence>
<keyword evidence="17" id="KW-1185">Reference proteome</keyword>
<accession>A0A1B0CTM3</accession>
<feature type="compositionally biased region" description="Basic and acidic residues" evidence="14">
    <location>
        <begin position="267"/>
        <end position="294"/>
    </location>
</feature>
<evidence type="ECO:0000256" key="8">
    <source>
        <dbReference type="ARBA" id="ARBA00049598"/>
    </source>
</evidence>
<keyword evidence="1" id="KW-1017">Isopeptide bond</keyword>
<dbReference type="Pfam" id="PF25790">
    <property type="entry name" value="BCD1"/>
    <property type="match status" value="1"/>
</dbReference>
<keyword evidence="2" id="KW-0690">Ribosome biogenesis</keyword>
<dbReference type="GO" id="GO:0005634">
    <property type="term" value="C:nucleus"/>
    <property type="evidence" value="ECO:0007669"/>
    <property type="project" value="TreeGrafter"/>
</dbReference>
<comment type="function">
    <text evidence="8">Required for box C/D snoRNAs accumulation involved in snoRNA processing, snoRNA transport to the nucleolus and ribosome biogenesis.</text>
</comment>
<dbReference type="VEuPathDB" id="VectorBase:LLOJ008223"/>
<evidence type="ECO:0000256" key="14">
    <source>
        <dbReference type="SAM" id="MobiDB-lite"/>
    </source>
</evidence>
<dbReference type="EnsemblMetazoa" id="LLOJ008223-RA">
    <property type="protein sequence ID" value="LLOJ008223-PA"/>
    <property type="gene ID" value="LLOJ008223"/>
</dbReference>
<organism evidence="16 17">
    <name type="scientific">Lutzomyia longipalpis</name>
    <name type="common">Sand fly</name>
    <dbReference type="NCBI Taxonomy" id="7200"/>
    <lineage>
        <taxon>Eukaryota</taxon>
        <taxon>Metazoa</taxon>
        <taxon>Ecdysozoa</taxon>
        <taxon>Arthropoda</taxon>
        <taxon>Hexapoda</taxon>
        <taxon>Insecta</taxon>
        <taxon>Pterygota</taxon>
        <taxon>Neoptera</taxon>
        <taxon>Endopterygota</taxon>
        <taxon>Diptera</taxon>
        <taxon>Nematocera</taxon>
        <taxon>Psychodoidea</taxon>
        <taxon>Psychodidae</taxon>
        <taxon>Lutzomyia</taxon>
        <taxon>Lutzomyia</taxon>
    </lineage>
</organism>
<evidence type="ECO:0000256" key="11">
    <source>
        <dbReference type="ARBA" id="ARBA00068630"/>
    </source>
</evidence>
<evidence type="ECO:0000256" key="4">
    <source>
        <dbReference type="ARBA" id="ARBA00022723"/>
    </source>
</evidence>
<evidence type="ECO:0000313" key="16">
    <source>
        <dbReference type="EnsemblMetazoa" id="LLOJ008223-PA"/>
    </source>
</evidence>
<dbReference type="CDD" id="cd23023">
    <property type="entry name" value="zf-HIT_BCD1"/>
    <property type="match status" value="1"/>
</dbReference>
<keyword evidence="5 13" id="KW-0863">Zinc-finger</keyword>
<dbReference type="GO" id="GO:0000463">
    <property type="term" value="P:maturation of LSU-rRNA from tricistronic rRNA transcript (SSU-rRNA, 5.8S rRNA, LSU-rRNA)"/>
    <property type="evidence" value="ECO:0007669"/>
    <property type="project" value="TreeGrafter"/>
</dbReference>
<dbReference type="EMBL" id="AJWK01027780">
    <property type="status" value="NOT_ANNOTATED_CDS"/>
    <property type="molecule type" value="Genomic_DNA"/>
</dbReference>
<evidence type="ECO:0000259" key="15">
    <source>
        <dbReference type="PROSITE" id="PS51083"/>
    </source>
</evidence>
<evidence type="ECO:0000256" key="7">
    <source>
        <dbReference type="ARBA" id="ARBA00022843"/>
    </source>
</evidence>
<evidence type="ECO:0000256" key="6">
    <source>
        <dbReference type="ARBA" id="ARBA00022833"/>
    </source>
</evidence>
<evidence type="ECO:0000256" key="9">
    <source>
        <dbReference type="ARBA" id="ARBA00049654"/>
    </source>
</evidence>
<keyword evidence="7" id="KW-0832">Ubl conjugation</keyword>
<dbReference type="GO" id="GO:0000492">
    <property type="term" value="P:box C/D snoRNP assembly"/>
    <property type="evidence" value="ECO:0007669"/>
    <property type="project" value="TreeGrafter"/>
</dbReference>
<dbReference type="PROSITE" id="PS51083">
    <property type="entry name" value="ZF_HIT"/>
    <property type="match status" value="1"/>
</dbReference>
<keyword evidence="3" id="KW-0597">Phosphoprotein</keyword>
<dbReference type="GO" id="GO:0048254">
    <property type="term" value="P:snoRNA localization"/>
    <property type="evidence" value="ECO:0007669"/>
    <property type="project" value="TreeGrafter"/>
</dbReference>
<dbReference type="PANTHER" id="PTHR13483:SF3">
    <property type="entry name" value="BOX C_D SNORNA PROTEIN 1"/>
    <property type="match status" value="1"/>
</dbReference>
<dbReference type="PANTHER" id="PTHR13483">
    <property type="entry name" value="BOX C_D SNORNA PROTEIN 1-RELATED"/>
    <property type="match status" value="1"/>
</dbReference>
<dbReference type="VEuPathDB" id="VectorBase:LLONM1_002559"/>
<evidence type="ECO:0000256" key="13">
    <source>
        <dbReference type="PROSITE-ProRule" id="PRU00453"/>
    </source>
</evidence>
<feature type="domain" description="HIT-type" evidence="15">
    <location>
        <begin position="22"/>
        <end position="56"/>
    </location>
</feature>
<evidence type="ECO:0000313" key="17">
    <source>
        <dbReference type="Proteomes" id="UP000092461"/>
    </source>
</evidence>
<dbReference type="AlphaFoldDB" id="A0A1B0CTM3"/>
<protein>
    <recommendedName>
        <fullName evidence="11">Box C/D snoRNA protein 1</fullName>
    </recommendedName>
    <alternativeName>
        <fullName evidence="12">Zinc finger HIT domain-containing protein 6</fullName>
    </alternativeName>
</protein>
<evidence type="ECO:0000256" key="2">
    <source>
        <dbReference type="ARBA" id="ARBA00022517"/>
    </source>
</evidence>
<keyword evidence="4" id="KW-0479">Metal-binding</keyword>
<feature type="region of interest" description="Disordered" evidence="14">
    <location>
        <begin position="260"/>
        <end position="294"/>
    </location>
</feature>
<evidence type="ECO:0000256" key="1">
    <source>
        <dbReference type="ARBA" id="ARBA00022499"/>
    </source>
</evidence>
<evidence type="ECO:0000256" key="10">
    <source>
        <dbReference type="ARBA" id="ARBA00061949"/>
    </source>
</evidence>
<comment type="similarity">
    <text evidence="9">Belongs to the BCD1 family.</text>
</comment>
<dbReference type="InterPro" id="IPR051639">
    <property type="entry name" value="BCD1"/>
</dbReference>
<dbReference type="GO" id="GO:0008270">
    <property type="term" value="F:zinc ion binding"/>
    <property type="evidence" value="ECO:0007669"/>
    <property type="project" value="UniProtKB-UniRule"/>
</dbReference>
<dbReference type="FunFam" id="3.30.60.190:FF:000001">
    <property type="entry name" value="box C/D snoRNA protein 1"/>
    <property type="match status" value="1"/>
</dbReference>
<keyword evidence="6" id="KW-0862">Zinc</keyword>
<dbReference type="SUPFAM" id="SSF144232">
    <property type="entry name" value="HIT/MYND zinc finger-like"/>
    <property type="match status" value="1"/>
</dbReference>
<evidence type="ECO:0000256" key="5">
    <source>
        <dbReference type="ARBA" id="ARBA00022771"/>
    </source>
</evidence>